<feature type="signal peptide" evidence="1">
    <location>
        <begin position="1"/>
        <end position="27"/>
    </location>
</feature>
<accession>A0AAV1E1I5</accession>
<name>A0AAV1E1I5_OLDCO</name>
<protein>
    <submittedName>
        <fullName evidence="2">OLC1v1014687C1</fullName>
    </submittedName>
</protein>
<feature type="chain" id="PRO_5043337117" evidence="1">
    <location>
        <begin position="28"/>
        <end position="107"/>
    </location>
</feature>
<gene>
    <name evidence="2" type="ORF">OLC1_LOCUS20927</name>
</gene>
<dbReference type="Proteomes" id="UP001161247">
    <property type="component" value="Chromosome 7"/>
</dbReference>
<organism evidence="2 3">
    <name type="scientific">Oldenlandia corymbosa var. corymbosa</name>
    <dbReference type="NCBI Taxonomy" id="529605"/>
    <lineage>
        <taxon>Eukaryota</taxon>
        <taxon>Viridiplantae</taxon>
        <taxon>Streptophyta</taxon>
        <taxon>Embryophyta</taxon>
        <taxon>Tracheophyta</taxon>
        <taxon>Spermatophyta</taxon>
        <taxon>Magnoliopsida</taxon>
        <taxon>eudicotyledons</taxon>
        <taxon>Gunneridae</taxon>
        <taxon>Pentapetalae</taxon>
        <taxon>asterids</taxon>
        <taxon>lamiids</taxon>
        <taxon>Gentianales</taxon>
        <taxon>Rubiaceae</taxon>
        <taxon>Rubioideae</taxon>
        <taxon>Spermacoceae</taxon>
        <taxon>Hedyotis-Oldenlandia complex</taxon>
        <taxon>Oldenlandia</taxon>
    </lineage>
</organism>
<evidence type="ECO:0000313" key="2">
    <source>
        <dbReference type="EMBL" id="CAI9114068.1"/>
    </source>
</evidence>
<sequence length="107" mass="12770">MGINLYYLISFHILLLLLFMRNNTASASASTHDFLAERRLQEIVIKSVQSTRPNVAREHHQQQYYRRRRHPPAQPAIPNYVRWAERGTNWVLIHMCNGYIDEWIHEV</sequence>
<keyword evidence="3" id="KW-1185">Reference proteome</keyword>
<evidence type="ECO:0000256" key="1">
    <source>
        <dbReference type="SAM" id="SignalP"/>
    </source>
</evidence>
<dbReference type="EMBL" id="OX459124">
    <property type="protein sequence ID" value="CAI9114068.1"/>
    <property type="molecule type" value="Genomic_DNA"/>
</dbReference>
<keyword evidence="1" id="KW-0732">Signal</keyword>
<evidence type="ECO:0000313" key="3">
    <source>
        <dbReference type="Proteomes" id="UP001161247"/>
    </source>
</evidence>
<proteinExistence type="predicted"/>
<reference evidence="2" key="1">
    <citation type="submission" date="2023-03" db="EMBL/GenBank/DDBJ databases">
        <authorList>
            <person name="Julca I."/>
        </authorList>
    </citation>
    <scope>NUCLEOTIDE SEQUENCE</scope>
</reference>
<dbReference type="AlphaFoldDB" id="A0AAV1E1I5"/>